<gene>
    <name evidence="4" type="ORF">GCM10007415_37510</name>
</gene>
<evidence type="ECO:0000256" key="2">
    <source>
        <dbReference type="ARBA" id="ARBA00022679"/>
    </source>
</evidence>
<evidence type="ECO:0000313" key="4">
    <source>
        <dbReference type="EMBL" id="GGG98419.1"/>
    </source>
</evidence>
<dbReference type="InterPro" id="IPR008278">
    <property type="entry name" value="4-PPantetheinyl_Trfase_dom"/>
</dbReference>
<name>A0A917HYW9_9SPHI</name>
<dbReference type="Pfam" id="PF01648">
    <property type="entry name" value="ACPS"/>
    <property type="match status" value="1"/>
</dbReference>
<feature type="domain" description="4'-phosphopantetheinyl transferase" evidence="3">
    <location>
        <begin position="137"/>
        <end position="206"/>
    </location>
</feature>
<protein>
    <recommendedName>
        <fullName evidence="3">4'-phosphopantetheinyl transferase domain-containing protein</fullName>
    </recommendedName>
</protein>
<evidence type="ECO:0000313" key="5">
    <source>
        <dbReference type="Proteomes" id="UP000660862"/>
    </source>
</evidence>
<dbReference type="EMBL" id="BMER01000004">
    <property type="protein sequence ID" value="GGG98419.1"/>
    <property type="molecule type" value="Genomic_DNA"/>
</dbReference>
<dbReference type="RefSeq" id="WP_188507619.1">
    <property type="nucleotide sequence ID" value="NZ_BMER01000004.1"/>
</dbReference>
<keyword evidence="2" id="KW-0808">Transferase</keyword>
<dbReference type="AlphaFoldDB" id="A0A917HYW9"/>
<dbReference type="Gene3D" id="3.90.470.20">
    <property type="entry name" value="4'-phosphopantetheinyl transferase domain"/>
    <property type="match status" value="1"/>
</dbReference>
<accession>A0A917HYW9</accession>
<dbReference type="InterPro" id="IPR037143">
    <property type="entry name" value="4-PPantetheinyl_Trfase_dom_sf"/>
</dbReference>
<dbReference type="GO" id="GO:0005829">
    <property type="term" value="C:cytosol"/>
    <property type="evidence" value="ECO:0007669"/>
    <property type="project" value="TreeGrafter"/>
</dbReference>
<dbReference type="PANTHER" id="PTHR12215:SF10">
    <property type="entry name" value="L-AMINOADIPATE-SEMIALDEHYDE DEHYDROGENASE-PHOSPHOPANTETHEINYL TRANSFERASE"/>
    <property type="match status" value="1"/>
</dbReference>
<dbReference type="PANTHER" id="PTHR12215">
    <property type="entry name" value="PHOSPHOPANTETHEINE TRANSFERASE"/>
    <property type="match status" value="1"/>
</dbReference>
<evidence type="ECO:0000259" key="3">
    <source>
        <dbReference type="Pfam" id="PF01648"/>
    </source>
</evidence>
<comment type="similarity">
    <text evidence="1">Belongs to the P-Pant transferase superfamily. Gsp/Sfp/HetI/AcpT family.</text>
</comment>
<dbReference type="GO" id="GO:0000287">
    <property type="term" value="F:magnesium ion binding"/>
    <property type="evidence" value="ECO:0007669"/>
    <property type="project" value="InterPro"/>
</dbReference>
<sequence>MNDTVITSAWLNPIRWTDGWGVLQGTDKISHPSIWAIDPAATHLVLADRYENILTSEEIARGNRLHQAAHVIRYKTAHTVLRLLLSSATSSDPTAICLTKGHHHKPRLQGHSDNPIEFNLSYSENKAVIGMASGYQMGIDVEWLHRPLDIKDMLHVCFSDREIAFITSQNEGMHHRFFTLWTRKEAVLKLTGEGIGEHLPLFEVLDGVSIAGKDIIGGQPPNAIYLYSFPLGHDFLGCFASSTPVDELFFYQL</sequence>
<dbReference type="GO" id="GO:0008897">
    <property type="term" value="F:holo-[acyl-carrier-protein] synthase activity"/>
    <property type="evidence" value="ECO:0007669"/>
    <property type="project" value="InterPro"/>
</dbReference>
<dbReference type="GO" id="GO:0019878">
    <property type="term" value="P:lysine biosynthetic process via aminoadipic acid"/>
    <property type="evidence" value="ECO:0007669"/>
    <property type="project" value="TreeGrafter"/>
</dbReference>
<keyword evidence="5" id="KW-1185">Reference proteome</keyword>
<dbReference type="SUPFAM" id="SSF56214">
    <property type="entry name" value="4'-phosphopantetheinyl transferase"/>
    <property type="match status" value="2"/>
</dbReference>
<reference evidence="4" key="2">
    <citation type="submission" date="2020-09" db="EMBL/GenBank/DDBJ databases">
        <authorList>
            <person name="Sun Q."/>
            <person name="Zhou Y."/>
        </authorList>
    </citation>
    <scope>NUCLEOTIDE SEQUENCE</scope>
    <source>
        <strain evidence="4">CGMCC 1.12195</strain>
    </source>
</reference>
<organism evidence="4 5">
    <name type="scientific">Parapedobacter pyrenivorans</name>
    <dbReference type="NCBI Taxonomy" id="1305674"/>
    <lineage>
        <taxon>Bacteria</taxon>
        <taxon>Pseudomonadati</taxon>
        <taxon>Bacteroidota</taxon>
        <taxon>Sphingobacteriia</taxon>
        <taxon>Sphingobacteriales</taxon>
        <taxon>Sphingobacteriaceae</taxon>
        <taxon>Parapedobacter</taxon>
    </lineage>
</organism>
<reference evidence="4" key="1">
    <citation type="journal article" date="2014" name="Int. J. Syst. Evol. Microbiol.">
        <title>Complete genome sequence of Corynebacterium casei LMG S-19264T (=DSM 44701T), isolated from a smear-ripened cheese.</title>
        <authorList>
            <consortium name="US DOE Joint Genome Institute (JGI-PGF)"/>
            <person name="Walter F."/>
            <person name="Albersmeier A."/>
            <person name="Kalinowski J."/>
            <person name="Ruckert C."/>
        </authorList>
    </citation>
    <scope>NUCLEOTIDE SEQUENCE</scope>
    <source>
        <strain evidence="4">CGMCC 1.12195</strain>
    </source>
</reference>
<comment type="caution">
    <text evidence="4">The sequence shown here is derived from an EMBL/GenBank/DDBJ whole genome shotgun (WGS) entry which is preliminary data.</text>
</comment>
<proteinExistence type="inferred from homology"/>
<evidence type="ECO:0000256" key="1">
    <source>
        <dbReference type="ARBA" id="ARBA00010990"/>
    </source>
</evidence>
<dbReference type="InterPro" id="IPR050559">
    <property type="entry name" value="P-Pant_transferase_sf"/>
</dbReference>
<dbReference type="Proteomes" id="UP000660862">
    <property type="component" value="Unassembled WGS sequence"/>
</dbReference>